<name>A0A3D3R6S3_9PLAN</name>
<dbReference type="GO" id="GO:0004622">
    <property type="term" value="F:phosphatidylcholine lysophospholipase activity"/>
    <property type="evidence" value="ECO:0007669"/>
    <property type="project" value="TreeGrafter"/>
</dbReference>
<keyword evidence="1" id="KW-0472">Membrane</keyword>
<keyword evidence="3" id="KW-0378">Hydrolase</keyword>
<dbReference type="Gene3D" id="3.40.50.1110">
    <property type="entry name" value="SGNH hydrolase"/>
    <property type="match status" value="1"/>
</dbReference>
<dbReference type="Proteomes" id="UP000263642">
    <property type="component" value="Unassembled WGS sequence"/>
</dbReference>
<keyword evidence="1" id="KW-0812">Transmembrane</keyword>
<reference evidence="3 4" key="1">
    <citation type="journal article" date="2018" name="Nat. Biotechnol.">
        <title>A standardized bacterial taxonomy based on genome phylogeny substantially revises the tree of life.</title>
        <authorList>
            <person name="Parks D.H."/>
            <person name="Chuvochina M."/>
            <person name="Waite D.W."/>
            <person name="Rinke C."/>
            <person name="Skarshewski A."/>
            <person name="Chaumeil P.A."/>
            <person name="Hugenholtz P."/>
        </authorList>
    </citation>
    <scope>NUCLEOTIDE SEQUENCE [LARGE SCALE GENOMIC DNA]</scope>
    <source>
        <strain evidence="3">UBA9375</strain>
    </source>
</reference>
<dbReference type="AlphaFoldDB" id="A0A3D3R6S3"/>
<dbReference type="CDD" id="cd00229">
    <property type="entry name" value="SGNH_hydrolase"/>
    <property type="match status" value="1"/>
</dbReference>
<dbReference type="PANTHER" id="PTHR30383:SF26">
    <property type="entry name" value="SGNH HYDROLASE-TYPE ESTERASE DOMAIN-CONTAINING PROTEIN"/>
    <property type="match status" value="1"/>
</dbReference>
<feature type="transmembrane region" description="Helical" evidence="1">
    <location>
        <begin position="33"/>
        <end position="54"/>
    </location>
</feature>
<protein>
    <submittedName>
        <fullName evidence="3">SGNH/GDSL hydrolase family protein</fullName>
    </submittedName>
</protein>
<evidence type="ECO:0000313" key="3">
    <source>
        <dbReference type="EMBL" id="HCO24276.1"/>
    </source>
</evidence>
<dbReference type="InterPro" id="IPR013830">
    <property type="entry name" value="SGNH_hydro"/>
</dbReference>
<dbReference type="EMBL" id="DQAY01000089">
    <property type="protein sequence ID" value="HCO24276.1"/>
    <property type="molecule type" value="Genomic_DNA"/>
</dbReference>
<dbReference type="SUPFAM" id="SSF52266">
    <property type="entry name" value="SGNH hydrolase"/>
    <property type="match status" value="1"/>
</dbReference>
<dbReference type="Pfam" id="PF13472">
    <property type="entry name" value="Lipase_GDSL_2"/>
    <property type="match status" value="1"/>
</dbReference>
<evidence type="ECO:0000259" key="2">
    <source>
        <dbReference type="Pfam" id="PF13472"/>
    </source>
</evidence>
<gene>
    <name evidence="3" type="ORF">DIT97_14990</name>
</gene>
<evidence type="ECO:0000313" key="4">
    <source>
        <dbReference type="Proteomes" id="UP000263642"/>
    </source>
</evidence>
<keyword evidence="1" id="KW-1133">Transmembrane helix</keyword>
<proteinExistence type="predicted"/>
<evidence type="ECO:0000256" key="1">
    <source>
        <dbReference type="SAM" id="Phobius"/>
    </source>
</evidence>
<dbReference type="InterPro" id="IPR036514">
    <property type="entry name" value="SGNH_hydro_sf"/>
</dbReference>
<sequence>MCPVGACGILNSERSYQKMIPDSGKPQMRRPVLCTRCCFFVCLMTVFIVAPLTANDKKTEPTNAAEAAAKKAEQAAAINKKFADWKATLSPEQQAWETVLEENLGGFYLPIYKKQKVAGQVTAWDFVDDDPKLPRVLLIGDSVSRGYTQAARKALKGKANVHRAPANCGPTATGLKKLDVWLGDGNWDVIHFNFGIHDRRTPAADYEQRLNEIVKRLKKTGATVVWASSTPIPADWKEGPEMKTKLEEKNAIAAKVMQANGVEIDDLYTFILPHLSETQNSKDVHFNSKGYNMLGQQVAKHLAGTLEKRDQK</sequence>
<comment type="caution">
    <text evidence="3">The sequence shown here is derived from an EMBL/GenBank/DDBJ whole genome shotgun (WGS) entry which is preliminary data.</text>
</comment>
<dbReference type="InterPro" id="IPR051532">
    <property type="entry name" value="Ester_Hydrolysis_Enzymes"/>
</dbReference>
<organism evidence="3 4">
    <name type="scientific">Gimesia maris</name>
    <dbReference type="NCBI Taxonomy" id="122"/>
    <lineage>
        <taxon>Bacteria</taxon>
        <taxon>Pseudomonadati</taxon>
        <taxon>Planctomycetota</taxon>
        <taxon>Planctomycetia</taxon>
        <taxon>Planctomycetales</taxon>
        <taxon>Planctomycetaceae</taxon>
        <taxon>Gimesia</taxon>
    </lineage>
</organism>
<accession>A0A3D3R6S3</accession>
<dbReference type="PANTHER" id="PTHR30383">
    <property type="entry name" value="THIOESTERASE 1/PROTEASE 1/LYSOPHOSPHOLIPASE L1"/>
    <property type="match status" value="1"/>
</dbReference>
<feature type="domain" description="SGNH hydrolase-type esterase" evidence="2">
    <location>
        <begin position="139"/>
        <end position="291"/>
    </location>
</feature>